<keyword evidence="5" id="KW-1185">Reference proteome</keyword>
<evidence type="ECO:0000313" key="4">
    <source>
        <dbReference type="EMBL" id="PQQ13116.1"/>
    </source>
</evidence>
<organism evidence="4 5">
    <name type="scientific">Prunus yedoensis var. nudiflora</name>
    <dbReference type="NCBI Taxonomy" id="2094558"/>
    <lineage>
        <taxon>Eukaryota</taxon>
        <taxon>Viridiplantae</taxon>
        <taxon>Streptophyta</taxon>
        <taxon>Embryophyta</taxon>
        <taxon>Tracheophyta</taxon>
        <taxon>Spermatophyta</taxon>
        <taxon>Magnoliopsida</taxon>
        <taxon>eudicotyledons</taxon>
        <taxon>Gunneridae</taxon>
        <taxon>Pentapetalae</taxon>
        <taxon>rosids</taxon>
        <taxon>fabids</taxon>
        <taxon>Rosales</taxon>
        <taxon>Rosaceae</taxon>
        <taxon>Amygdaloideae</taxon>
        <taxon>Amygdaleae</taxon>
        <taxon>Prunus</taxon>
    </lineage>
</organism>
<dbReference type="AlphaFoldDB" id="A0A315AFW6"/>
<comment type="subcellular location">
    <subcellularLocation>
        <location evidence="1">Membrane</location>
    </subcellularLocation>
</comment>
<dbReference type="PANTHER" id="PTHR31415:SF109">
    <property type="entry name" value="NDR1_HIN1-LIKE PROTEIN 10"/>
    <property type="match status" value="1"/>
</dbReference>
<dbReference type="GO" id="GO:0009506">
    <property type="term" value="C:plasmodesma"/>
    <property type="evidence" value="ECO:0007669"/>
    <property type="project" value="TreeGrafter"/>
</dbReference>
<name>A0A315AFW6_PRUYE</name>
<comment type="caution">
    <text evidence="4">The sequence shown here is derived from an EMBL/GenBank/DDBJ whole genome shotgun (WGS) entry which is preliminary data.</text>
</comment>
<gene>
    <name evidence="4" type="ORF">Pyn_19782</name>
</gene>
<dbReference type="InterPro" id="IPR044839">
    <property type="entry name" value="NDR1-like"/>
</dbReference>
<dbReference type="EMBL" id="PJQY01000316">
    <property type="protein sequence ID" value="PQQ13116.1"/>
    <property type="molecule type" value="Genomic_DNA"/>
</dbReference>
<accession>A0A315AFW6</accession>
<dbReference type="GO" id="GO:0098542">
    <property type="term" value="P:defense response to other organism"/>
    <property type="evidence" value="ECO:0007669"/>
    <property type="project" value="InterPro"/>
</dbReference>
<dbReference type="GO" id="GO:0005886">
    <property type="term" value="C:plasma membrane"/>
    <property type="evidence" value="ECO:0007669"/>
    <property type="project" value="TreeGrafter"/>
</dbReference>
<evidence type="ECO:0000256" key="2">
    <source>
        <dbReference type="ARBA" id="ARBA00023136"/>
    </source>
</evidence>
<keyword evidence="3" id="KW-1133">Transmembrane helix</keyword>
<keyword evidence="2 3" id="KW-0472">Membrane</keyword>
<proteinExistence type="predicted"/>
<protein>
    <submittedName>
        <fullName evidence="4">NDR1/HIN1-Like protein 3-like</fullName>
    </submittedName>
</protein>
<evidence type="ECO:0000256" key="3">
    <source>
        <dbReference type="SAM" id="Phobius"/>
    </source>
</evidence>
<dbReference type="PANTHER" id="PTHR31415">
    <property type="entry name" value="OS05G0367900 PROTEIN"/>
    <property type="match status" value="1"/>
</dbReference>
<dbReference type="OrthoDB" id="1159001at2759"/>
<evidence type="ECO:0000313" key="5">
    <source>
        <dbReference type="Proteomes" id="UP000250321"/>
    </source>
</evidence>
<reference evidence="4 5" key="1">
    <citation type="submission" date="2018-02" db="EMBL/GenBank/DDBJ databases">
        <title>Draft genome of wild Prunus yedoensis var. nudiflora.</title>
        <authorList>
            <person name="Baek S."/>
            <person name="Kim J.-H."/>
            <person name="Choi K."/>
            <person name="Kim G.-B."/>
            <person name="Cho A."/>
            <person name="Jang H."/>
            <person name="Shin C.-H."/>
            <person name="Yu H.-J."/>
            <person name="Mun J.-H."/>
        </authorList>
    </citation>
    <scope>NUCLEOTIDE SEQUENCE [LARGE SCALE GENOMIC DNA]</scope>
    <source>
        <strain evidence="5">cv. Jeju island</strain>
        <tissue evidence="4">Leaf</tissue>
    </source>
</reference>
<sequence>MMSAIRSSYNEKNSKFREALGLGLIGFAVVALILFFCLCVVEPKGPEFSINGAYLTRFNYIKTNHTLSYNLPLNITLTNPYKDPFELIDTQVTAYYQKERFGLVTLIDSRTTFRLEAKNTTIFQNAVVQGWKPIVFEEPVLSNTAHQYYSIDVVIAFKQKDREIDYTLSGEVMCNLNVPLSFNEISCNGYKPTKCFQVFLQ</sequence>
<feature type="transmembrane region" description="Helical" evidence="3">
    <location>
        <begin position="20"/>
        <end position="41"/>
    </location>
</feature>
<keyword evidence="3" id="KW-0812">Transmembrane</keyword>
<dbReference type="Proteomes" id="UP000250321">
    <property type="component" value="Unassembled WGS sequence"/>
</dbReference>
<evidence type="ECO:0000256" key="1">
    <source>
        <dbReference type="ARBA" id="ARBA00004370"/>
    </source>
</evidence>